<feature type="transmembrane region" description="Helical" evidence="8">
    <location>
        <begin position="12"/>
        <end position="28"/>
    </location>
</feature>
<feature type="transmembrane region" description="Helical" evidence="8">
    <location>
        <begin position="34"/>
        <end position="54"/>
    </location>
</feature>
<feature type="domain" description="Acyltransferase 3" evidence="9">
    <location>
        <begin position="8"/>
        <end position="326"/>
    </location>
</feature>
<dbReference type="InterPro" id="IPR002656">
    <property type="entry name" value="Acyl_transf_3_dom"/>
</dbReference>
<feature type="transmembrane region" description="Helical" evidence="8">
    <location>
        <begin position="243"/>
        <end position="260"/>
    </location>
</feature>
<keyword evidence="2" id="KW-1003">Cell membrane</keyword>
<evidence type="ECO:0000256" key="4">
    <source>
        <dbReference type="ARBA" id="ARBA00022692"/>
    </source>
</evidence>
<evidence type="ECO:0000256" key="2">
    <source>
        <dbReference type="ARBA" id="ARBA00022475"/>
    </source>
</evidence>
<dbReference type="Proteomes" id="UP001623290">
    <property type="component" value="Plasmid unnamed1"/>
</dbReference>
<keyword evidence="12" id="KW-1185">Reference proteome</keyword>
<protein>
    <submittedName>
        <fullName evidence="11">Acyltransferase family protein</fullName>
        <ecNumber evidence="11">2.3.1.-</ecNumber>
    </submittedName>
</protein>
<evidence type="ECO:0000256" key="7">
    <source>
        <dbReference type="ARBA" id="ARBA00023315"/>
    </source>
</evidence>
<keyword evidence="6 8" id="KW-0472">Membrane</keyword>
<evidence type="ECO:0000259" key="9">
    <source>
        <dbReference type="Pfam" id="PF01757"/>
    </source>
</evidence>
<dbReference type="InterPro" id="IPR043968">
    <property type="entry name" value="SGNH"/>
</dbReference>
<keyword evidence="5 8" id="KW-1133">Transmembrane helix</keyword>
<dbReference type="GO" id="GO:0016746">
    <property type="term" value="F:acyltransferase activity"/>
    <property type="evidence" value="ECO:0007669"/>
    <property type="project" value="UniProtKB-KW"/>
</dbReference>
<dbReference type="InterPro" id="IPR050879">
    <property type="entry name" value="Acyltransferase_3"/>
</dbReference>
<feature type="transmembrane region" description="Helical" evidence="8">
    <location>
        <begin position="191"/>
        <end position="213"/>
    </location>
</feature>
<evidence type="ECO:0000313" key="11">
    <source>
        <dbReference type="EMBL" id="WRY35317.1"/>
    </source>
</evidence>
<evidence type="ECO:0000256" key="5">
    <source>
        <dbReference type="ARBA" id="ARBA00022989"/>
    </source>
</evidence>
<evidence type="ECO:0000256" key="1">
    <source>
        <dbReference type="ARBA" id="ARBA00004651"/>
    </source>
</evidence>
<evidence type="ECO:0000313" key="12">
    <source>
        <dbReference type="Proteomes" id="UP001623290"/>
    </source>
</evidence>
<comment type="subcellular location">
    <subcellularLocation>
        <location evidence="1">Cell membrane</location>
        <topology evidence="1">Multi-pass membrane protein</topology>
    </subcellularLocation>
</comment>
<feature type="transmembrane region" description="Helical" evidence="8">
    <location>
        <begin position="345"/>
        <end position="364"/>
    </location>
</feature>
<feature type="transmembrane region" description="Helical" evidence="8">
    <location>
        <begin position="220"/>
        <end position="237"/>
    </location>
</feature>
<dbReference type="EMBL" id="CP135444">
    <property type="protein sequence ID" value="WRY35317.1"/>
    <property type="molecule type" value="Genomic_DNA"/>
</dbReference>
<organism evidence="11 12">
    <name type="scientific">Thioclava litoralis</name>
    <dbReference type="NCBI Taxonomy" id="3076557"/>
    <lineage>
        <taxon>Bacteria</taxon>
        <taxon>Pseudomonadati</taxon>
        <taxon>Pseudomonadota</taxon>
        <taxon>Alphaproteobacteria</taxon>
        <taxon>Rhodobacterales</taxon>
        <taxon>Paracoccaceae</taxon>
        <taxon>Thioclava</taxon>
    </lineage>
</organism>
<sequence>MLENRFRADIQGLRGLAVAAVVLFHAWPKALPGGFVGVDIFFAISGFLIGGHLQRDSLTGQVSLLTFYHKRARRLLPALLVMLAATLGLGGILLSPDNYQELARTALSSALFASNIDFYLFSGYFDQQAELRPLLHTWSLSVEEQFYLLFPFLLFIVIKWRPSALVPLTLLGIMGGVILSEWGLRHSPTGAYFLLPFRGFEFLIGALVAYLPAPRKDRPILRPLALATLGLCMVWLTPDMPFPGLRAGVPSFATAVLLWVGRFPLPRQTGGMLAGGMLGAGFLGRISYSLYLWHWPLMAFLRSLAGEVPDALMALCVGVSVILAWLSWRYIEQPFARLPIGHSPILRWSAAGLALIMLLAWGIWHGQGIPQRFAPQVLALYDAAQDISPWRESCHQDDRDRKPYARTCRLGGSGAPPLVVWGDSHGAELAAALARNQPLRQITASACPPVLGPDLPRRPQCARANQRMLTAISGDPAVETVLLAMNREAYPELPAQVLQDGLRETVTRLRQAGKRVILLGQIPNPHRDPAQSVGNALRFGRLAATAIPDPEAHSARLRAWAEIEQQLVTADRIIRIDPRKRLCAGGECPFVMGGEVLYFNDTHPSMAGARRLAEQIRAEAADILPQPRTPTPPRMSHRVNSADRVAIRGEFNF</sequence>
<keyword evidence="11" id="KW-0614">Plasmid</keyword>
<evidence type="ECO:0000256" key="8">
    <source>
        <dbReference type="SAM" id="Phobius"/>
    </source>
</evidence>
<gene>
    <name evidence="11" type="ORF">RPE78_13755</name>
</gene>
<feature type="transmembrane region" description="Helical" evidence="8">
    <location>
        <begin position="146"/>
        <end position="179"/>
    </location>
</feature>
<dbReference type="EC" id="2.3.1.-" evidence="11"/>
<accession>A0ABZ1E646</accession>
<geneLocation type="plasmid" evidence="11 12">
    <name>unnamed1</name>
</geneLocation>
<evidence type="ECO:0000256" key="6">
    <source>
        <dbReference type="ARBA" id="ARBA00023136"/>
    </source>
</evidence>
<dbReference type="Pfam" id="PF01757">
    <property type="entry name" value="Acyl_transf_3"/>
    <property type="match status" value="1"/>
</dbReference>
<proteinExistence type="predicted"/>
<dbReference type="SUPFAM" id="SSF52266">
    <property type="entry name" value="SGNH hydrolase"/>
    <property type="match status" value="1"/>
</dbReference>
<reference evidence="11 12" key="1">
    <citation type="submission" date="2023-09" db="EMBL/GenBank/DDBJ databases">
        <title>Thioclava shenzhenensis sp. nov., a multidrug resistant bacteria-antagonizing species isolated from coastal seawater.</title>
        <authorList>
            <person name="Long M."/>
        </authorList>
    </citation>
    <scope>NUCLEOTIDE SEQUENCE [LARGE SCALE GENOMIC DNA]</scope>
    <source>
        <strain evidence="11 12">FTW29</strain>
        <plasmid evidence="11 12">unnamed1</plasmid>
    </source>
</reference>
<feature type="domain" description="SGNH" evidence="10">
    <location>
        <begin position="394"/>
        <end position="617"/>
    </location>
</feature>
<name>A0ABZ1E646_9RHOB</name>
<keyword evidence="4 8" id="KW-0812">Transmembrane</keyword>
<dbReference type="PANTHER" id="PTHR23028:SF53">
    <property type="entry name" value="ACYL_TRANSF_3 DOMAIN-CONTAINING PROTEIN"/>
    <property type="match status" value="1"/>
</dbReference>
<dbReference type="RefSeq" id="WP_330647090.1">
    <property type="nucleotide sequence ID" value="NZ_CP135444.1"/>
</dbReference>
<feature type="transmembrane region" description="Helical" evidence="8">
    <location>
        <begin position="311"/>
        <end position="331"/>
    </location>
</feature>
<dbReference type="Gene3D" id="3.40.50.1110">
    <property type="entry name" value="SGNH hydrolase"/>
    <property type="match status" value="1"/>
</dbReference>
<keyword evidence="3 11" id="KW-0808">Transferase</keyword>
<keyword evidence="7 11" id="KW-0012">Acyltransferase</keyword>
<dbReference type="InterPro" id="IPR036514">
    <property type="entry name" value="SGNH_hydro_sf"/>
</dbReference>
<evidence type="ECO:0000256" key="3">
    <source>
        <dbReference type="ARBA" id="ARBA00022679"/>
    </source>
</evidence>
<dbReference type="Pfam" id="PF19040">
    <property type="entry name" value="SGNH"/>
    <property type="match status" value="1"/>
</dbReference>
<evidence type="ECO:0000259" key="10">
    <source>
        <dbReference type="Pfam" id="PF19040"/>
    </source>
</evidence>
<dbReference type="PANTHER" id="PTHR23028">
    <property type="entry name" value="ACETYLTRANSFERASE"/>
    <property type="match status" value="1"/>
</dbReference>
<feature type="transmembrane region" description="Helical" evidence="8">
    <location>
        <begin position="75"/>
        <end position="94"/>
    </location>
</feature>
<feature type="transmembrane region" description="Helical" evidence="8">
    <location>
        <begin position="272"/>
        <end position="291"/>
    </location>
</feature>